<dbReference type="EMBL" id="JAHBCL010000024">
    <property type="protein sequence ID" value="MBS7527748.1"/>
    <property type="molecule type" value="Genomic_DNA"/>
</dbReference>
<dbReference type="RefSeq" id="WP_213237605.1">
    <property type="nucleotide sequence ID" value="NZ_JAHBCL010000024.1"/>
</dbReference>
<protein>
    <submittedName>
        <fullName evidence="1">Glutamate mutase L</fullName>
    </submittedName>
</protein>
<organism evidence="1 2">
    <name type="scientific">Fusibacter paucivorans</name>
    <dbReference type="NCBI Taxonomy" id="76009"/>
    <lineage>
        <taxon>Bacteria</taxon>
        <taxon>Bacillati</taxon>
        <taxon>Bacillota</taxon>
        <taxon>Clostridia</taxon>
        <taxon>Eubacteriales</taxon>
        <taxon>Eubacteriales Family XII. Incertae Sedis</taxon>
        <taxon>Fusibacter</taxon>
    </lineage>
</organism>
<dbReference type="NCBIfam" id="NF040744">
    <property type="entry name" value="ornith_Or-4"/>
    <property type="match status" value="1"/>
</dbReference>
<sequence length="468" mass="50209">MKIDALVAEIGSTTTVVSAFNDLNTVRPKLLGQGMWRTTVQEGDVYLGLSGAVDVLKAILKTDDLSYDHFFACSSAAGGLKITVHGLVYDMTVKAAKEAALGAGGNIQHITAGKLMISDLKRIAEQKPNLILIAGGVDYGERETAMANTAALLPVLGETPVIYAGNCENVQAIRDMFDAVGKGEQLYATENVYPKIDTLNVMPTRRIIQSVFETHIVKAEGMARIREMVDDRILPTPGAVMQSAQILSEIMPDLMVVDLGGATTDVHSVTSGNPEILKMLLSPEPVAKRTVEGDLGVYVNAAKLIAMIGENKLMQLLSMDSQALSALIETHVLIPKNEQETAYIHALAQAAVQAAVQRHVGRYTMRFTGGGQGYAEGKDLTYIKRVIGTGGVLTRLPKAETLILNSFHNPKGDLLLPKQAPDILIDNQYIMAAAGVLSTHYPEAAKKLLLESLGIGEVYDESISKTGL</sequence>
<dbReference type="PIRSF" id="PIRSF004729">
    <property type="entry name" value="MutL"/>
    <property type="match status" value="1"/>
</dbReference>
<gene>
    <name evidence="1" type="ORF">KHM83_13775</name>
</gene>
<comment type="caution">
    <text evidence="1">The sequence shown here is derived from an EMBL/GenBank/DDBJ whole genome shotgun (WGS) entry which is preliminary data.</text>
</comment>
<dbReference type="Pfam" id="PF13941">
    <property type="entry name" value="MutL"/>
    <property type="match status" value="1"/>
</dbReference>
<proteinExistence type="predicted"/>
<dbReference type="Proteomes" id="UP000746471">
    <property type="component" value="Unassembled WGS sequence"/>
</dbReference>
<dbReference type="NCBIfam" id="TIGR01319">
    <property type="entry name" value="glmL_fam"/>
    <property type="match status" value="1"/>
</dbReference>
<evidence type="ECO:0000313" key="2">
    <source>
        <dbReference type="Proteomes" id="UP000746471"/>
    </source>
</evidence>
<name>A0ABS5PRP2_9FIRM</name>
<keyword evidence="2" id="KW-1185">Reference proteome</keyword>
<accession>A0ABS5PRP2</accession>
<evidence type="ECO:0000313" key="1">
    <source>
        <dbReference type="EMBL" id="MBS7527748.1"/>
    </source>
</evidence>
<reference evidence="1 2" key="1">
    <citation type="submission" date="2021-05" db="EMBL/GenBank/DDBJ databases">
        <title>Fusibacter ferrireducens sp. nov., an anaerobic, sulfur- and Fe-reducing bacterium isolated from the mangrove sediment.</title>
        <authorList>
            <person name="Qiu D."/>
        </authorList>
    </citation>
    <scope>NUCLEOTIDE SEQUENCE [LARGE SCALE GENOMIC DNA]</scope>
    <source>
        <strain evidence="1 2">DSM 12116</strain>
    </source>
</reference>
<dbReference type="InterPro" id="IPR006230">
    <property type="entry name" value="MutL"/>
</dbReference>